<dbReference type="Proteomes" id="UP000805193">
    <property type="component" value="Unassembled WGS sequence"/>
</dbReference>
<accession>A0AC60Q8X4</accession>
<keyword evidence="2" id="KW-1185">Reference proteome</keyword>
<reference evidence="1 2" key="1">
    <citation type="journal article" date="2020" name="Cell">
        <title>Large-Scale Comparative Analyses of Tick Genomes Elucidate Their Genetic Diversity and Vector Capacities.</title>
        <authorList>
            <consortium name="Tick Genome and Microbiome Consortium (TIGMIC)"/>
            <person name="Jia N."/>
            <person name="Wang J."/>
            <person name="Shi W."/>
            <person name="Du L."/>
            <person name="Sun Y."/>
            <person name="Zhan W."/>
            <person name="Jiang J.F."/>
            <person name="Wang Q."/>
            <person name="Zhang B."/>
            <person name="Ji P."/>
            <person name="Bell-Sakyi L."/>
            <person name="Cui X.M."/>
            <person name="Yuan T.T."/>
            <person name="Jiang B.G."/>
            <person name="Yang W.F."/>
            <person name="Lam T.T."/>
            <person name="Chang Q.C."/>
            <person name="Ding S.J."/>
            <person name="Wang X.J."/>
            <person name="Zhu J.G."/>
            <person name="Ruan X.D."/>
            <person name="Zhao L."/>
            <person name="Wei J.T."/>
            <person name="Ye R.Z."/>
            <person name="Que T.C."/>
            <person name="Du C.H."/>
            <person name="Zhou Y.H."/>
            <person name="Cheng J.X."/>
            <person name="Dai P.F."/>
            <person name="Guo W.B."/>
            <person name="Han X.H."/>
            <person name="Huang E.J."/>
            <person name="Li L.F."/>
            <person name="Wei W."/>
            <person name="Gao Y.C."/>
            <person name="Liu J.Z."/>
            <person name="Shao H.Z."/>
            <person name="Wang X."/>
            <person name="Wang C.C."/>
            <person name="Yang T.C."/>
            <person name="Huo Q.B."/>
            <person name="Li W."/>
            <person name="Chen H.Y."/>
            <person name="Chen S.E."/>
            <person name="Zhou L.G."/>
            <person name="Ni X.B."/>
            <person name="Tian J.H."/>
            <person name="Sheng Y."/>
            <person name="Liu T."/>
            <person name="Pan Y.S."/>
            <person name="Xia L.Y."/>
            <person name="Li J."/>
            <person name="Zhao F."/>
            <person name="Cao W.C."/>
        </authorList>
    </citation>
    <scope>NUCLEOTIDE SEQUENCE [LARGE SCALE GENOMIC DNA]</scope>
    <source>
        <strain evidence="1">Iper-2018</strain>
    </source>
</reference>
<proteinExistence type="predicted"/>
<organism evidence="1 2">
    <name type="scientific">Ixodes persulcatus</name>
    <name type="common">Taiga tick</name>
    <dbReference type="NCBI Taxonomy" id="34615"/>
    <lineage>
        <taxon>Eukaryota</taxon>
        <taxon>Metazoa</taxon>
        <taxon>Ecdysozoa</taxon>
        <taxon>Arthropoda</taxon>
        <taxon>Chelicerata</taxon>
        <taxon>Arachnida</taxon>
        <taxon>Acari</taxon>
        <taxon>Parasitiformes</taxon>
        <taxon>Ixodida</taxon>
        <taxon>Ixodoidea</taxon>
        <taxon>Ixodidae</taxon>
        <taxon>Ixodinae</taxon>
        <taxon>Ixodes</taxon>
    </lineage>
</organism>
<dbReference type="EMBL" id="JABSTQ010009406">
    <property type="protein sequence ID" value="KAG0429507.1"/>
    <property type="molecule type" value="Genomic_DNA"/>
</dbReference>
<sequence>MADGSSTAAGNDESEAGVYRNPIWNYFLKVPPGNEARCLKCKAVLKTPTGTTSTLATHLKRHPDSYKTSECERQARGSAVKHKNGSKPNHQQPSVADSFKPKLKPTATKAKQMTVIIANFIASGMHPYSIAEESGFVEMKLAMPDYTVPSRTTFSRAVIPDLYESKKKELRKSLRDIFSSRAECYSITTDGWTSRANDSYVSVTCHVMDKEFEQHVHALACTDMTDSHMAENLEQFIKSAIEDLELPAPGTMPIYVVTDNARESHLSVCTVI</sequence>
<evidence type="ECO:0000313" key="1">
    <source>
        <dbReference type="EMBL" id="KAG0429507.1"/>
    </source>
</evidence>
<name>A0AC60Q8X4_IXOPE</name>
<evidence type="ECO:0000313" key="2">
    <source>
        <dbReference type="Proteomes" id="UP000805193"/>
    </source>
</evidence>
<gene>
    <name evidence="1" type="ORF">HPB47_023573</name>
</gene>
<protein>
    <submittedName>
        <fullName evidence="1">Uncharacterized protein</fullName>
    </submittedName>
</protein>
<comment type="caution">
    <text evidence="1">The sequence shown here is derived from an EMBL/GenBank/DDBJ whole genome shotgun (WGS) entry which is preliminary data.</text>
</comment>